<feature type="region of interest" description="Disordered" evidence="1">
    <location>
        <begin position="83"/>
        <end position="181"/>
    </location>
</feature>
<gene>
    <name evidence="4" type="ORF">EG327_001518</name>
    <name evidence="3" type="ORF">EG328_012043</name>
</gene>
<sequence>MAAQDGVGVPDGGVGSIQHPTAAAGADGSNQGAFNLSTGAIIGISVTIGLVIIAIGSMWALWYLAKKRQWNVRESIRRASRRITGRKVPPKSALQNKSRRGTVYAGNKSSSNTRARDAERGMGRSQQQQQQPIKPTHGWLADEKERSRSRSREDEERLHRAEQHTSRAIPGWKPKAYFGSR</sequence>
<dbReference type="Proteomes" id="UP000447873">
    <property type="component" value="Unassembled WGS sequence"/>
</dbReference>
<keyword evidence="2" id="KW-1133">Transmembrane helix</keyword>
<feature type="transmembrane region" description="Helical" evidence="2">
    <location>
        <begin position="40"/>
        <end position="65"/>
    </location>
</feature>
<evidence type="ECO:0000313" key="4">
    <source>
        <dbReference type="EMBL" id="KAE9990380.1"/>
    </source>
</evidence>
<evidence type="ECO:0000313" key="5">
    <source>
        <dbReference type="Proteomes" id="UP000447873"/>
    </source>
</evidence>
<reference evidence="4 6" key="1">
    <citation type="submission" date="2019-07" db="EMBL/GenBank/DDBJ databases">
        <title>Venturia inaequalis Genome Resource.</title>
        <authorList>
            <person name="Lichtner F.J."/>
        </authorList>
    </citation>
    <scope>NUCLEOTIDE SEQUENCE [LARGE SCALE GENOMIC DNA]</scope>
    <source>
        <strain evidence="3 5">120213</strain>
        <strain evidence="4 6">DMI_063113</strain>
    </source>
</reference>
<evidence type="ECO:0000313" key="6">
    <source>
        <dbReference type="Proteomes" id="UP000490939"/>
    </source>
</evidence>
<evidence type="ECO:0000256" key="1">
    <source>
        <dbReference type="SAM" id="MobiDB-lite"/>
    </source>
</evidence>
<keyword evidence="6" id="KW-1185">Reference proteome</keyword>
<keyword evidence="2" id="KW-0472">Membrane</keyword>
<evidence type="ECO:0000313" key="3">
    <source>
        <dbReference type="EMBL" id="KAE9980795.1"/>
    </source>
</evidence>
<dbReference type="EMBL" id="WNWS01000098">
    <property type="protein sequence ID" value="KAE9980795.1"/>
    <property type="molecule type" value="Genomic_DNA"/>
</dbReference>
<proteinExistence type="predicted"/>
<evidence type="ECO:0000256" key="2">
    <source>
        <dbReference type="SAM" id="Phobius"/>
    </source>
</evidence>
<name>A0A8H3VK91_VENIN</name>
<comment type="caution">
    <text evidence="4">The sequence shown here is derived from an EMBL/GenBank/DDBJ whole genome shotgun (WGS) entry which is preliminary data.</text>
</comment>
<dbReference type="AlphaFoldDB" id="A0A8H3VK91"/>
<feature type="compositionally biased region" description="Basic and acidic residues" evidence="1">
    <location>
        <begin position="140"/>
        <end position="165"/>
    </location>
</feature>
<feature type="region of interest" description="Disordered" evidence="1">
    <location>
        <begin position="1"/>
        <end position="25"/>
    </location>
</feature>
<protein>
    <submittedName>
        <fullName evidence="4">Uncharacterized protein</fullName>
    </submittedName>
</protein>
<dbReference type="Proteomes" id="UP000490939">
    <property type="component" value="Unassembled WGS sequence"/>
</dbReference>
<organism evidence="4 6">
    <name type="scientific">Venturia inaequalis</name>
    <name type="common">Apple scab fungus</name>
    <dbReference type="NCBI Taxonomy" id="5025"/>
    <lineage>
        <taxon>Eukaryota</taxon>
        <taxon>Fungi</taxon>
        <taxon>Dikarya</taxon>
        <taxon>Ascomycota</taxon>
        <taxon>Pezizomycotina</taxon>
        <taxon>Dothideomycetes</taxon>
        <taxon>Pleosporomycetidae</taxon>
        <taxon>Venturiales</taxon>
        <taxon>Venturiaceae</taxon>
        <taxon>Venturia</taxon>
    </lineage>
</organism>
<dbReference type="EMBL" id="WNWR01000140">
    <property type="protein sequence ID" value="KAE9990380.1"/>
    <property type="molecule type" value="Genomic_DNA"/>
</dbReference>
<accession>A0A8H3VK91</accession>
<keyword evidence="2" id="KW-0812">Transmembrane</keyword>